<dbReference type="EMBL" id="UAWG01000013">
    <property type="protein sequence ID" value="SQB60547.1"/>
    <property type="molecule type" value="Genomic_DNA"/>
</dbReference>
<evidence type="ECO:0000313" key="3">
    <source>
        <dbReference type="EMBL" id="SQB60561.1"/>
    </source>
</evidence>
<dbReference type="SUPFAM" id="SSF56281">
    <property type="entry name" value="Metallo-hydrolase/oxidoreductase"/>
    <property type="match status" value="1"/>
</dbReference>
<evidence type="ECO:0000313" key="1">
    <source>
        <dbReference type="EMBL" id="MDH2337540.1"/>
    </source>
</evidence>
<dbReference type="Proteomes" id="UP000249986">
    <property type="component" value="Unassembled WGS sequence"/>
</dbReference>
<reference evidence="3 4" key="1">
    <citation type="submission" date="2018-06" db="EMBL/GenBank/DDBJ databases">
        <authorList>
            <consortium name="Pathogen Informatics"/>
            <person name="Doyle S."/>
        </authorList>
    </citation>
    <scope>NUCLEOTIDE SEQUENCE [LARGE SCALE GENOMIC DNA]</scope>
    <source>
        <strain evidence="3 4">NCTC10719</strain>
    </source>
</reference>
<organism evidence="3 4">
    <name type="scientific">Clostridium perfringens</name>
    <dbReference type="NCBI Taxonomy" id="1502"/>
    <lineage>
        <taxon>Bacteria</taxon>
        <taxon>Bacillati</taxon>
        <taxon>Bacillota</taxon>
        <taxon>Clostridia</taxon>
        <taxon>Eubacteriales</taxon>
        <taxon>Clostridiaceae</taxon>
        <taxon>Clostridium</taxon>
    </lineage>
</organism>
<dbReference type="AlphaFoldDB" id="A0A2X2YB38"/>
<evidence type="ECO:0000313" key="2">
    <source>
        <dbReference type="EMBL" id="SQB60547.1"/>
    </source>
</evidence>
<name>A0A2X2YB38_CLOPF</name>
<proteinExistence type="predicted"/>
<dbReference type="Proteomes" id="UP001222958">
    <property type="component" value="Unassembled WGS sequence"/>
</dbReference>
<dbReference type="PANTHER" id="PTHR30619">
    <property type="entry name" value="DNA INTERNALIZATION/COMPETENCE PROTEIN COMEC/REC2"/>
    <property type="match status" value="1"/>
</dbReference>
<reference evidence="1" key="2">
    <citation type="submission" date="2023-04" db="EMBL/GenBank/DDBJ databases">
        <title>Epidemiological investigation of Clostridium perfringens isolated from cattle.</title>
        <authorList>
            <person name="Tian R."/>
        </authorList>
    </citation>
    <scope>NUCLEOTIDE SEQUENCE</scope>
    <source>
        <strain evidence="1">ZWCP172</strain>
    </source>
</reference>
<dbReference type="RefSeq" id="WP_111926717.1">
    <property type="nucleotide sequence ID" value="NZ_CABPRN010000017.1"/>
</dbReference>
<dbReference type="EMBL" id="UAWG01000013">
    <property type="protein sequence ID" value="SQB60561.1"/>
    <property type="molecule type" value="Genomic_DNA"/>
</dbReference>
<dbReference type="Gene3D" id="3.60.15.10">
    <property type="entry name" value="Ribonuclease Z/Hydroxyacylglutathione hydrolase-like"/>
    <property type="match status" value="1"/>
</dbReference>
<dbReference type="InterPro" id="IPR052159">
    <property type="entry name" value="Competence_DNA_uptake"/>
</dbReference>
<dbReference type="PANTHER" id="PTHR30619:SF1">
    <property type="entry name" value="RECOMBINATION PROTEIN 2"/>
    <property type="match status" value="1"/>
</dbReference>
<dbReference type="EMBL" id="JARVUX010000019">
    <property type="protein sequence ID" value="MDH2337540.1"/>
    <property type="molecule type" value="Genomic_DNA"/>
</dbReference>
<sequence>MSIIKSFSVGNGDMFYIRHGSDNFTVIDCYLNDENTNDEIIDEIKKESEDKGIKRFISTHPDEDHIKGIKILDEKWEIINFYCVENKATKDEPSEDFKKYCELRDSSKKAFYIEKGCSRNWMNQSSNERGSSGISILWPDTDNKEFKKELEKVKEGDSPNNISPIIKYSLEDGVRCLWMGDIEADFLDNVKEEIDFGKVDILFAPHHGRKSGKIPEDILKEINPKLIIIGEAPSKHLNYYNNYNTITQNTSKEIVLECEERNVHIYVGNSNYSVDFLKNKNKNSFENYIGTLEV</sequence>
<protein>
    <submittedName>
        <fullName evidence="3">DNA internalization-related competence protein ComEC/Rec2</fullName>
    </submittedName>
    <submittedName>
        <fullName evidence="1">MBL fold metallo-hydrolase</fullName>
    </submittedName>
</protein>
<evidence type="ECO:0000313" key="4">
    <source>
        <dbReference type="Proteomes" id="UP000249986"/>
    </source>
</evidence>
<dbReference type="InterPro" id="IPR036866">
    <property type="entry name" value="RibonucZ/Hydroxyglut_hydro"/>
</dbReference>
<gene>
    <name evidence="2" type="ORF">NCTC10719_02185</name>
    <name evidence="3" type="ORF">NCTC10719_02199</name>
    <name evidence="1" type="ORF">QDQ28_15320</name>
</gene>
<accession>A0A2X2YB38</accession>